<evidence type="ECO:0000256" key="1">
    <source>
        <dbReference type="SAM" id="Coils"/>
    </source>
</evidence>
<evidence type="ECO:0000313" key="2">
    <source>
        <dbReference type="EMBL" id="OGC70655.1"/>
    </source>
</evidence>
<dbReference type="AlphaFoldDB" id="A0A1F4WMH3"/>
<dbReference type="Gene3D" id="2.70.70.10">
    <property type="entry name" value="Glucose Permease (Domain IIA)"/>
    <property type="match status" value="1"/>
</dbReference>
<comment type="caution">
    <text evidence="2">The sequence shown here is derived from an EMBL/GenBank/DDBJ whole genome shotgun (WGS) entry which is preliminary data.</text>
</comment>
<dbReference type="Gene3D" id="6.10.250.3150">
    <property type="match status" value="1"/>
</dbReference>
<reference evidence="2 3" key="1">
    <citation type="journal article" date="2016" name="Nat. Commun.">
        <title>Thousands of microbial genomes shed light on interconnected biogeochemical processes in an aquifer system.</title>
        <authorList>
            <person name="Anantharaman K."/>
            <person name="Brown C.T."/>
            <person name="Hug L.A."/>
            <person name="Sharon I."/>
            <person name="Castelle C.J."/>
            <person name="Probst A.J."/>
            <person name="Thomas B.C."/>
            <person name="Singh A."/>
            <person name="Wilkins M.J."/>
            <person name="Karaoz U."/>
            <person name="Brodie E.L."/>
            <person name="Williams K.H."/>
            <person name="Hubbard S.S."/>
            <person name="Banfield J.F."/>
        </authorList>
    </citation>
    <scope>NUCLEOTIDE SEQUENCE [LARGE SCALE GENOMIC DNA]</scope>
</reference>
<dbReference type="EMBL" id="MEVM01000023">
    <property type="protein sequence ID" value="OGC70655.1"/>
    <property type="molecule type" value="Genomic_DNA"/>
</dbReference>
<accession>A0A1F4WMH3</accession>
<protein>
    <recommendedName>
        <fullName evidence="4">Peptidase M23 domain-containing protein</fullName>
    </recommendedName>
</protein>
<proteinExistence type="predicted"/>
<feature type="coiled-coil region" evidence="1">
    <location>
        <begin position="32"/>
        <end position="66"/>
    </location>
</feature>
<dbReference type="InterPro" id="IPR011055">
    <property type="entry name" value="Dup_hybrid_motif"/>
</dbReference>
<sequence length="398" mass="45025">MFKFLFRIALFSFLFFYFLTLGVPTNAGCTDYFSCNKEIERVKKEISRLQGEENSLKNQIAYLDNQIYLSELEIQAKEAEIKILSGDIGDLSIRLERIGNFLDYQEEIFTNRARLAYASDQLSSFDIILGAENLDDALRRIKYLRVLEDQDVQALREMHDTRISFSDQKKTLENKKADVERLKNEVEEQKASLISHQNSKEQLLKETRGEEARYQNLLKQLEEERAAIIAALRSKGYRLGPVKKGDPIAIQGSTGCSTGPHIHYSVYYDSNPSKEKVGYLTQVNPCSYVRVSGGKCNSGSYPLYYHPNRRVYSGSFRAPGSEGSLLTQSYWTYHRALDVVSGDQTVYASADGVASIVTDGPSYGAVCRSRGIPYNGLGYGIRVDHGSIITSYWHIKKP</sequence>
<evidence type="ECO:0008006" key="4">
    <source>
        <dbReference type="Google" id="ProtNLM"/>
    </source>
</evidence>
<keyword evidence="1" id="KW-0175">Coiled coil</keyword>
<dbReference type="Proteomes" id="UP000176492">
    <property type="component" value="Unassembled WGS sequence"/>
</dbReference>
<organism evidence="2 3">
    <name type="scientific">candidate division WWE3 bacterium RIFCSPLOWO2_02_FULL_53_10</name>
    <dbReference type="NCBI Taxonomy" id="1802629"/>
    <lineage>
        <taxon>Bacteria</taxon>
        <taxon>Katanobacteria</taxon>
    </lineage>
</organism>
<gene>
    <name evidence="2" type="ORF">A3J33_00250</name>
</gene>
<dbReference type="SUPFAM" id="SSF51261">
    <property type="entry name" value="Duplicated hybrid motif"/>
    <property type="match status" value="1"/>
</dbReference>
<dbReference type="CDD" id="cd12797">
    <property type="entry name" value="M23_peptidase"/>
    <property type="match status" value="1"/>
</dbReference>
<feature type="coiled-coil region" evidence="1">
    <location>
        <begin position="165"/>
        <end position="231"/>
    </location>
</feature>
<evidence type="ECO:0000313" key="3">
    <source>
        <dbReference type="Proteomes" id="UP000176492"/>
    </source>
</evidence>
<name>A0A1F4WMH3_UNCKA</name>